<gene>
    <name evidence="2" type="ORF">CH338_22715</name>
</gene>
<evidence type="ECO:0000313" key="2">
    <source>
        <dbReference type="EMBL" id="RAI33353.1"/>
    </source>
</evidence>
<dbReference type="OrthoDB" id="9803916at2"/>
<dbReference type="Proteomes" id="UP000248863">
    <property type="component" value="Unassembled WGS sequence"/>
</dbReference>
<dbReference type="Gene3D" id="3.60.15.10">
    <property type="entry name" value="Ribonuclease Z/Hydroxyacylglutathione hydrolase-like"/>
    <property type="match status" value="1"/>
</dbReference>
<keyword evidence="3" id="KW-1185">Reference proteome</keyword>
<dbReference type="InterPro" id="IPR052926">
    <property type="entry name" value="Metallo-beta-lactamase_dom"/>
</dbReference>
<dbReference type="SMART" id="SM00849">
    <property type="entry name" value="Lactamase_B"/>
    <property type="match status" value="1"/>
</dbReference>
<evidence type="ECO:0000313" key="3">
    <source>
        <dbReference type="Proteomes" id="UP000248863"/>
    </source>
</evidence>
<organism evidence="2 3">
    <name type="scientific">Rhodoplanes elegans</name>
    <dbReference type="NCBI Taxonomy" id="29408"/>
    <lineage>
        <taxon>Bacteria</taxon>
        <taxon>Pseudomonadati</taxon>
        <taxon>Pseudomonadota</taxon>
        <taxon>Alphaproteobacteria</taxon>
        <taxon>Hyphomicrobiales</taxon>
        <taxon>Nitrobacteraceae</taxon>
        <taxon>Rhodoplanes</taxon>
    </lineage>
</organism>
<dbReference type="InterPro" id="IPR001279">
    <property type="entry name" value="Metallo-B-lactamas"/>
</dbReference>
<dbReference type="GO" id="GO:0016787">
    <property type="term" value="F:hydrolase activity"/>
    <property type="evidence" value="ECO:0007669"/>
    <property type="project" value="UniProtKB-KW"/>
</dbReference>
<dbReference type="InterPro" id="IPR036866">
    <property type="entry name" value="RibonucZ/Hydroxyglut_hydro"/>
</dbReference>
<sequence length="278" mass="30352">MKVTVAMDNNVPISAPLPLTAEHGAAFLIEIDGKTILYDTGQTGAVTGNIALLGKHPQTLDTVVISHGHYDHVGGLVRVLQEARKDVEVVMHARVFGDRYSVAGGRRRPIGVPYPEDYLRSLGGVWDLRETPRKLTPHLWFSGTVPRVTDFEFGDTWLVLRGDEGDVQDPIEDDVVLYCEGERGLIVIGGCSHSGLVNIVKHGFAVTGLDRLQGFVGGTHLGPVSKDQQDKTIEQLVAWNPEFVAANHCTGFAMMARLKEAFGQRFIPAFVGESITTR</sequence>
<reference evidence="2 3" key="1">
    <citation type="submission" date="2017-07" db="EMBL/GenBank/DDBJ databases">
        <title>Draft Genome Sequences of Select Purple Nonsulfur Bacteria.</title>
        <authorList>
            <person name="Lasarre B."/>
            <person name="Mckinlay J.B."/>
        </authorList>
    </citation>
    <scope>NUCLEOTIDE SEQUENCE [LARGE SCALE GENOMIC DNA]</scope>
    <source>
        <strain evidence="2 3">DSM 11907</strain>
    </source>
</reference>
<keyword evidence="2" id="KW-0378">Hydrolase</keyword>
<feature type="domain" description="Metallo-beta-lactamase" evidence="1">
    <location>
        <begin position="23"/>
        <end position="248"/>
    </location>
</feature>
<accession>A0A327K6G2</accession>
<dbReference type="Pfam" id="PF00753">
    <property type="entry name" value="Lactamase_B"/>
    <property type="match status" value="1"/>
</dbReference>
<protein>
    <submittedName>
        <fullName evidence="2">MBL fold metallo-hydrolase</fullName>
    </submittedName>
</protein>
<dbReference type="AlphaFoldDB" id="A0A327K6G2"/>
<evidence type="ECO:0000259" key="1">
    <source>
        <dbReference type="SMART" id="SM00849"/>
    </source>
</evidence>
<dbReference type="CDD" id="cd07713">
    <property type="entry name" value="DHPS-like_MBL-fold"/>
    <property type="match status" value="1"/>
</dbReference>
<dbReference type="SUPFAM" id="SSF56281">
    <property type="entry name" value="Metallo-hydrolase/oxidoreductase"/>
    <property type="match status" value="1"/>
</dbReference>
<dbReference type="InterPro" id="IPR041712">
    <property type="entry name" value="DHPS-like_MBL-fold"/>
</dbReference>
<proteinExistence type="predicted"/>
<dbReference type="PANTHER" id="PTHR13754:SF13">
    <property type="entry name" value="METALLO-BETA-LACTAMASE SUPERFAMILY PROTEIN (AFU_ORTHOLOGUE AFUA_3G07630)"/>
    <property type="match status" value="1"/>
</dbReference>
<dbReference type="EMBL" id="NPEU01000366">
    <property type="protein sequence ID" value="RAI33353.1"/>
    <property type="molecule type" value="Genomic_DNA"/>
</dbReference>
<dbReference type="PANTHER" id="PTHR13754">
    <property type="entry name" value="METALLO-BETA-LACTAMASE SUPERFAMILY PROTEIN"/>
    <property type="match status" value="1"/>
</dbReference>
<dbReference type="GO" id="GO:0016740">
    <property type="term" value="F:transferase activity"/>
    <property type="evidence" value="ECO:0007669"/>
    <property type="project" value="TreeGrafter"/>
</dbReference>
<name>A0A327K6G2_9BRAD</name>
<dbReference type="RefSeq" id="WP_111359365.1">
    <property type="nucleotide sequence ID" value="NZ_NHSK01000301.1"/>
</dbReference>
<comment type="caution">
    <text evidence="2">The sequence shown here is derived from an EMBL/GenBank/DDBJ whole genome shotgun (WGS) entry which is preliminary data.</text>
</comment>